<dbReference type="CDD" id="cd00114">
    <property type="entry name" value="LIGANc"/>
    <property type="match status" value="1"/>
</dbReference>
<dbReference type="InterPro" id="IPR018239">
    <property type="entry name" value="DNA_ligase_AS"/>
</dbReference>
<comment type="function">
    <text evidence="1 11">DNA ligase that catalyzes the formation of phosphodiester linkages between 5'-phosphoryl and 3'-hydroxyl groups in double-stranded DNA using NAD as a coenzyme and as the energy source for the reaction. It is essential for DNA replication and repair of damaged DNA.</text>
</comment>
<evidence type="ECO:0000256" key="5">
    <source>
        <dbReference type="ARBA" id="ARBA00022763"/>
    </source>
</evidence>
<dbReference type="InterPro" id="IPR001357">
    <property type="entry name" value="BRCT_dom"/>
</dbReference>
<keyword evidence="9 11" id="KW-0234">DNA repair</keyword>
<sequence length="673" mass="74803">MTLSEAKARHRRLCQEIEHHNYLYYALDQPQISDADYDGLLRELLEIERTFPELATPESPSQRVGAKPLEKFTPAPHSLPMLSLENALGETPWREFDARVRRFLASDEEIEYVCELKLDGVAVELVYREGRLVVGSTRGDGLTGEDVTDNLKTLGSVPLRLRAGAPELLEVRGEVYMDLAAFRTFNREREDEGEMVFANPRNAAAGSLRQLDPRITARRPLKIFCYGVGQVEGATQAAPTHYELLEQLRSWGLRVDLEHTRVVRGADAVWARYQELLADREELPFEIDGLVVKVNSRALQEELGAKSRSPRWAVALKFPPRQARTQVEDILLQVGRTGAITPVAQLHPVQVSGVTVSRASLHNWDEIARLDVRIGDQVIVERAGDVIPDVVRVLTEERRGDERAVPAPSACPACGSPAARLEGEVVYRCRNLSCPAQLKEAIRHFAARGAMDIEGLGERTIDQLLRQELIRDVADLFALRKEDLLRCERMGEKSAANLLHALDASRHRPLARFIFALGLRHVGEHLAKILARRFGSLAALSQASREDLLAVHEVGPQVADSVLSFFADPHNQSLLRKLHAQGVVPSEEQEQGGESLRGQTFVFTGTLTRMTRKEAEAMVEERGGRASGSVSAKTSYLVAGDEAGSKLDKARRLGVAILSEEQFLDLLDKEQAP</sequence>
<dbReference type="SMART" id="SM00532">
    <property type="entry name" value="LIGANc"/>
    <property type="match status" value="1"/>
</dbReference>
<dbReference type="Gene3D" id="1.10.287.610">
    <property type="entry name" value="Helix hairpin bin"/>
    <property type="match status" value="1"/>
</dbReference>
<evidence type="ECO:0000256" key="10">
    <source>
        <dbReference type="ARBA" id="ARBA00034005"/>
    </source>
</evidence>
<dbReference type="Pfam" id="PF14520">
    <property type="entry name" value="HHH_5"/>
    <property type="match status" value="1"/>
</dbReference>
<feature type="binding site" evidence="11">
    <location>
        <position position="174"/>
    </location>
    <ligand>
        <name>NAD(+)</name>
        <dbReference type="ChEBI" id="CHEBI:57540"/>
    </ligand>
</feature>
<dbReference type="GO" id="GO:0003911">
    <property type="term" value="F:DNA ligase (NAD+) activity"/>
    <property type="evidence" value="ECO:0007669"/>
    <property type="project" value="UniProtKB-EC"/>
</dbReference>
<dbReference type="InterPro" id="IPR003583">
    <property type="entry name" value="Hlx-hairpin-Hlx_DNA-bd_motif"/>
</dbReference>
<feature type="binding site" evidence="11">
    <location>
        <begin position="34"/>
        <end position="38"/>
    </location>
    <ligand>
        <name>NAD(+)</name>
        <dbReference type="ChEBI" id="CHEBI:57540"/>
    </ligand>
</feature>
<evidence type="ECO:0000256" key="6">
    <source>
        <dbReference type="ARBA" id="ARBA00022833"/>
    </source>
</evidence>
<evidence type="ECO:0000256" key="1">
    <source>
        <dbReference type="ARBA" id="ARBA00004067"/>
    </source>
</evidence>
<keyword evidence="8 11" id="KW-0520">NAD</keyword>
<dbReference type="EC" id="6.5.1.2" evidence="11 12"/>
<keyword evidence="2 11" id="KW-0436">Ligase</keyword>
<evidence type="ECO:0000313" key="14">
    <source>
        <dbReference type="EMBL" id="UWZ79875.1"/>
    </source>
</evidence>
<feature type="domain" description="BRCT" evidence="13">
    <location>
        <begin position="591"/>
        <end position="673"/>
    </location>
</feature>
<dbReference type="SUPFAM" id="SSF50249">
    <property type="entry name" value="Nucleic acid-binding proteins"/>
    <property type="match status" value="1"/>
</dbReference>
<evidence type="ECO:0000256" key="4">
    <source>
        <dbReference type="ARBA" id="ARBA00022723"/>
    </source>
</evidence>
<keyword evidence="3 11" id="KW-0235">DNA replication</keyword>
<dbReference type="InterPro" id="IPR033136">
    <property type="entry name" value="DNA_ligase_CS"/>
</dbReference>
<dbReference type="Proteomes" id="UP001060414">
    <property type="component" value="Chromosome"/>
</dbReference>
<dbReference type="Pfam" id="PF22745">
    <property type="entry name" value="Nlig-Ia"/>
    <property type="match status" value="1"/>
</dbReference>
<dbReference type="PANTHER" id="PTHR23389:SF9">
    <property type="entry name" value="DNA LIGASE"/>
    <property type="match status" value="1"/>
</dbReference>
<reference evidence="14" key="1">
    <citation type="journal article" date="2022" name="Environ. Microbiol.">
        <title>Geoalkalibacter halelectricus SAP #1 sp. nov. possessing extracellular electron transfer and mineral#reducing capabilities from a haloalkaline environment.</title>
        <authorList>
            <person name="Yadav S."/>
            <person name="Singh R."/>
            <person name="Sundharam S.S."/>
            <person name="Chaudhary S."/>
            <person name="Krishnamurthi S."/>
            <person name="Patil S.A."/>
        </authorList>
    </citation>
    <scope>NUCLEOTIDE SEQUENCE</scope>
    <source>
        <strain evidence="14">SAP-1</strain>
    </source>
</reference>
<dbReference type="PANTHER" id="PTHR23389">
    <property type="entry name" value="CHROMOSOME TRANSMISSION FIDELITY FACTOR 18"/>
    <property type="match status" value="1"/>
</dbReference>
<dbReference type="InterPro" id="IPR036420">
    <property type="entry name" value="BRCT_dom_sf"/>
</dbReference>
<keyword evidence="4 11" id="KW-0479">Metal-binding</keyword>
<proteinExistence type="inferred from homology"/>
<dbReference type="SUPFAM" id="SSF52113">
    <property type="entry name" value="BRCT domain"/>
    <property type="match status" value="1"/>
</dbReference>
<keyword evidence="5 11" id="KW-0227">DNA damage</keyword>
<dbReference type="SUPFAM" id="SSF56091">
    <property type="entry name" value="DNA ligase/mRNA capping enzyme, catalytic domain"/>
    <property type="match status" value="1"/>
</dbReference>
<keyword evidence="15" id="KW-1185">Reference proteome</keyword>
<keyword evidence="11" id="KW-0464">Manganese</keyword>
<evidence type="ECO:0000256" key="3">
    <source>
        <dbReference type="ARBA" id="ARBA00022705"/>
    </source>
</evidence>
<dbReference type="InterPro" id="IPR012340">
    <property type="entry name" value="NA-bd_OB-fold"/>
</dbReference>
<dbReference type="SMART" id="SM00292">
    <property type="entry name" value="BRCT"/>
    <property type="match status" value="1"/>
</dbReference>
<dbReference type="InterPro" id="IPR001679">
    <property type="entry name" value="DNA_ligase"/>
</dbReference>
<dbReference type="Gene3D" id="1.10.150.20">
    <property type="entry name" value="5' to 3' exonuclease, C-terminal subdomain"/>
    <property type="match status" value="2"/>
</dbReference>
<gene>
    <name evidence="11 14" type="primary">ligA</name>
    <name evidence="14" type="ORF">L9S41_00410</name>
</gene>
<dbReference type="Pfam" id="PF03120">
    <property type="entry name" value="OB_DNA_ligase"/>
    <property type="match status" value="1"/>
</dbReference>
<comment type="similarity">
    <text evidence="11">Belongs to the NAD-dependent DNA ligase family. LigA subfamily.</text>
</comment>
<dbReference type="CDD" id="cd17748">
    <property type="entry name" value="BRCT_DNA_ligase_like"/>
    <property type="match status" value="1"/>
</dbReference>
<dbReference type="Pfam" id="PF00533">
    <property type="entry name" value="BRCT"/>
    <property type="match status" value="1"/>
</dbReference>
<feature type="binding site" evidence="11">
    <location>
        <position position="293"/>
    </location>
    <ligand>
        <name>NAD(+)</name>
        <dbReference type="ChEBI" id="CHEBI:57540"/>
    </ligand>
</feature>
<evidence type="ECO:0000256" key="7">
    <source>
        <dbReference type="ARBA" id="ARBA00022842"/>
    </source>
</evidence>
<dbReference type="Pfam" id="PF03119">
    <property type="entry name" value="DNA_ligase_ZBD"/>
    <property type="match status" value="1"/>
</dbReference>
<feature type="binding site" evidence="11">
    <location>
        <position position="429"/>
    </location>
    <ligand>
        <name>Zn(2+)</name>
        <dbReference type="ChEBI" id="CHEBI:29105"/>
    </ligand>
</feature>
<dbReference type="NCBIfam" id="TIGR00575">
    <property type="entry name" value="dnlj"/>
    <property type="match status" value="1"/>
</dbReference>
<dbReference type="NCBIfam" id="NF005932">
    <property type="entry name" value="PRK07956.1"/>
    <property type="match status" value="1"/>
</dbReference>
<feature type="binding site" evidence="11">
    <location>
        <position position="138"/>
    </location>
    <ligand>
        <name>NAD(+)</name>
        <dbReference type="ChEBI" id="CHEBI:57540"/>
    </ligand>
</feature>
<dbReference type="Gene3D" id="2.40.50.140">
    <property type="entry name" value="Nucleic acid-binding proteins"/>
    <property type="match status" value="1"/>
</dbReference>
<evidence type="ECO:0000259" key="13">
    <source>
        <dbReference type="PROSITE" id="PS50172"/>
    </source>
</evidence>
<dbReference type="InterPro" id="IPR004149">
    <property type="entry name" value="Znf_DNAligase_C4"/>
</dbReference>
<dbReference type="Pfam" id="PF12826">
    <property type="entry name" value="HHH_2"/>
    <property type="match status" value="1"/>
</dbReference>
<dbReference type="PROSITE" id="PS01056">
    <property type="entry name" value="DNA_LIGASE_N2"/>
    <property type="match status" value="1"/>
</dbReference>
<evidence type="ECO:0000313" key="15">
    <source>
        <dbReference type="Proteomes" id="UP001060414"/>
    </source>
</evidence>
<dbReference type="InterPro" id="IPR041663">
    <property type="entry name" value="DisA/LigA_HHH"/>
</dbReference>
<name>A0ABY5ZL57_9BACT</name>
<dbReference type="Gene3D" id="3.40.50.10190">
    <property type="entry name" value="BRCT domain"/>
    <property type="match status" value="1"/>
</dbReference>
<evidence type="ECO:0000256" key="12">
    <source>
        <dbReference type="RuleBase" id="RU000618"/>
    </source>
</evidence>
<dbReference type="InterPro" id="IPR013839">
    <property type="entry name" value="DNAligase_adenylation"/>
</dbReference>
<dbReference type="InterPro" id="IPR004150">
    <property type="entry name" value="NAD_DNA_ligase_OB"/>
</dbReference>
<feature type="binding site" evidence="11">
    <location>
        <begin position="83"/>
        <end position="84"/>
    </location>
    <ligand>
        <name>NAD(+)</name>
        <dbReference type="ChEBI" id="CHEBI:57540"/>
    </ligand>
</feature>
<feature type="binding site" evidence="11">
    <location>
        <position position="411"/>
    </location>
    <ligand>
        <name>Zn(2+)</name>
        <dbReference type="ChEBI" id="CHEBI:29105"/>
    </ligand>
</feature>
<feature type="binding site" evidence="11">
    <location>
        <position position="115"/>
    </location>
    <ligand>
        <name>NAD(+)</name>
        <dbReference type="ChEBI" id="CHEBI:57540"/>
    </ligand>
</feature>
<dbReference type="Gene3D" id="3.30.470.30">
    <property type="entry name" value="DNA ligase/mRNA capping enzyme"/>
    <property type="match status" value="1"/>
</dbReference>
<evidence type="ECO:0000256" key="9">
    <source>
        <dbReference type="ARBA" id="ARBA00023204"/>
    </source>
</evidence>
<dbReference type="EMBL" id="CP092109">
    <property type="protein sequence ID" value="UWZ79875.1"/>
    <property type="molecule type" value="Genomic_DNA"/>
</dbReference>
<protein>
    <recommendedName>
        <fullName evidence="11 12">DNA ligase</fullName>
        <ecNumber evidence="11 12">6.5.1.2</ecNumber>
    </recommendedName>
    <alternativeName>
        <fullName evidence="11">Polydeoxyribonucleotide synthase [NAD(+)]</fullName>
    </alternativeName>
</protein>
<dbReference type="SMART" id="SM00278">
    <property type="entry name" value="HhH1"/>
    <property type="match status" value="3"/>
</dbReference>
<feature type="binding site" evidence="11">
    <location>
        <position position="317"/>
    </location>
    <ligand>
        <name>NAD(+)</name>
        <dbReference type="ChEBI" id="CHEBI:57540"/>
    </ligand>
</feature>
<dbReference type="Pfam" id="PF01653">
    <property type="entry name" value="DNA_ligase_aden"/>
    <property type="match status" value="1"/>
</dbReference>
<feature type="binding site" evidence="11">
    <location>
        <position position="434"/>
    </location>
    <ligand>
        <name>Zn(2+)</name>
        <dbReference type="ChEBI" id="CHEBI:29105"/>
    </ligand>
</feature>
<organism evidence="14 15">
    <name type="scientific">Geoalkalibacter halelectricus</name>
    <dbReference type="NCBI Taxonomy" id="2847045"/>
    <lineage>
        <taxon>Bacteria</taxon>
        <taxon>Pseudomonadati</taxon>
        <taxon>Thermodesulfobacteriota</taxon>
        <taxon>Desulfuromonadia</taxon>
        <taxon>Desulfuromonadales</taxon>
        <taxon>Geoalkalibacteraceae</taxon>
        <taxon>Geoalkalibacter</taxon>
    </lineage>
</organism>
<keyword evidence="6 11" id="KW-0862">Zinc</keyword>
<dbReference type="InterPro" id="IPR013840">
    <property type="entry name" value="DNAligase_N"/>
</dbReference>
<comment type="cofactor">
    <cofactor evidence="11">
        <name>Mg(2+)</name>
        <dbReference type="ChEBI" id="CHEBI:18420"/>
    </cofactor>
    <cofactor evidence="11">
        <name>Mn(2+)</name>
        <dbReference type="ChEBI" id="CHEBI:29035"/>
    </cofactor>
</comment>
<evidence type="ECO:0000256" key="8">
    <source>
        <dbReference type="ARBA" id="ARBA00023027"/>
    </source>
</evidence>
<dbReference type="HAMAP" id="MF_01588">
    <property type="entry name" value="DNA_ligase_A"/>
    <property type="match status" value="1"/>
</dbReference>
<dbReference type="RefSeq" id="WP_260748227.1">
    <property type="nucleotide sequence ID" value="NZ_CP092109.1"/>
</dbReference>
<comment type="catalytic activity">
    <reaction evidence="10 11 12">
        <text>NAD(+) + (deoxyribonucleotide)n-3'-hydroxyl + 5'-phospho-(deoxyribonucleotide)m = (deoxyribonucleotide)n+m + AMP + beta-nicotinamide D-nucleotide.</text>
        <dbReference type="EC" id="6.5.1.2"/>
    </reaction>
</comment>
<feature type="binding site" evidence="11">
    <location>
        <position position="414"/>
    </location>
    <ligand>
        <name>Zn(2+)</name>
        <dbReference type="ChEBI" id="CHEBI:29105"/>
    </ligand>
</feature>
<evidence type="ECO:0000256" key="2">
    <source>
        <dbReference type="ARBA" id="ARBA00022598"/>
    </source>
</evidence>
<feature type="active site" description="N6-AMP-lysine intermediate" evidence="11">
    <location>
        <position position="117"/>
    </location>
</feature>
<accession>A0ABY5ZL57</accession>
<dbReference type="Gene3D" id="6.20.10.30">
    <property type="match status" value="1"/>
</dbReference>
<dbReference type="InterPro" id="IPR010994">
    <property type="entry name" value="RuvA_2-like"/>
</dbReference>
<dbReference type="PIRSF" id="PIRSF001604">
    <property type="entry name" value="LigA"/>
    <property type="match status" value="1"/>
</dbReference>
<evidence type="ECO:0000256" key="11">
    <source>
        <dbReference type="HAMAP-Rule" id="MF_01588"/>
    </source>
</evidence>
<dbReference type="SUPFAM" id="SSF47781">
    <property type="entry name" value="RuvA domain 2-like"/>
    <property type="match status" value="1"/>
</dbReference>
<dbReference type="PROSITE" id="PS01055">
    <property type="entry name" value="DNA_LIGASE_N1"/>
    <property type="match status" value="1"/>
</dbReference>
<dbReference type="PROSITE" id="PS50172">
    <property type="entry name" value="BRCT"/>
    <property type="match status" value="1"/>
</dbReference>
<keyword evidence="7 11" id="KW-0460">Magnesium</keyword>